<keyword evidence="2" id="KW-1185">Reference proteome</keyword>
<sequence length="250" mass="28663">MLLGKPQLLNYLKIDFYTTNGSKLNSKSAATQSCNKGTVAQIVHNSNISCDVVNSLSPTNEQNFRSTIDHQMLFNQNSHQPITPINHRRPSASEILSQTKNNAMLNDPFAAQIYLQLFRLLDEKSFRTTSLANFLVFLENTKLLIDSLLHHKQSDIDMKSMMIFSPIINITDSPGKHQSSKKPSNRSILHFKFYKEVFNRNNLQNKTIIFSNKYHQDEPINIFVIRTSVGEPSLKMWPFCPFPFVPIMID</sequence>
<evidence type="ECO:0000313" key="1">
    <source>
        <dbReference type="EMBL" id="ODV64061.1"/>
    </source>
</evidence>
<dbReference type="GeneID" id="30964868"/>
<reference evidence="2" key="1">
    <citation type="submission" date="2016-05" db="EMBL/GenBank/DDBJ databases">
        <title>Comparative genomics of biotechnologically important yeasts.</title>
        <authorList>
            <consortium name="DOE Joint Genome Institute"/>
            <person name="Riley R."/>
            <person name="Haridas S."/>
            <person name="Wolfe K.H."/>
            <person name="Lopes M.R."/>
            <person name="Hittinger C.T."/>
            <person name="Goker M."/>
            <person name="Salamov A."/>
            <person name="Wisecaver J."/>
            <person name="Long T.M."/>
            <person name="Aerts A.L."/>
            <person name="Barry K."/>
            <person name="Choi C."/>
            <person name="Clum A."/>
            <person name="Coughlan A.Y."/>
            <person name="Deshpande S."/>
            <person name="Douglass A.P."/>
            <person name="Hanson S.J."/>
            <person name="Klenk H.-P."/>
            <person name="Labutti K."/>
            <person name="Lapidus A."/>
            <person name="Lindquist E."/>
            <person name="Lipzen A."/>
            <person name="Meier-Kolthoff J.P."/>
            <person name="Ohm R.A."/>
            <person name="Otillar R.P."/>
            <person name="Pangilinan J."/>
            <person name="Peng Y."/>
            <person name="Rokas A."/>
            <person name="Rosa C.A."/>
            <person name="Scheuner C."/>
            <person name="Sibirny A.A."/>
            <person name="Slot J.C."/>
            <person name="Stielow J.B."/>
            <person name="Sun H."/>
            <person name="Kurtzman C.P."/>
            <person name="Blackwell M."/>
            <person name="Grigoriev I.V."/>
            <person name="Jeffries T.W."/>
        </authorList>
    </citation>
    <scope>NUCLEOTIDE SEQUENCE [LARGE SCALE GENOMIC DNA]</scope>
    <source>
        <strain evidence="2">DSM 1968</strain>
    </source>
</reference>
<dbReference type="AlphaFoldDB" id="A0A1D2VR27"/>
<proteinExistence type="predicted"/>
<evidence type="ECO:0000313" key="2">
    <source>
        <dbReference type="Proteomes" id="UP000095038"/>
    </source>
</evidence>
<protein>
    <submittedName>
        <fullName evidence="1">Uncharacterized protein</fullName>
    </submittedName>
</protein>
<organism evidence="1 2">
    <name type="scientific">Ascoidea rubescens DSM 1968</name>
    <dbReference type="NCBI Taxonomy" id="1344418"/>
    <lineage>
        <taxon>Eukaryota</taxon>
        <taxon>Fungi</taxon>
        <taxon>Dikarya</taxon>
        <taxon>Ascomycota</taxon>
        <taxon>Saccharomycotina</taxon>
        <taxon>Saccharomycetes</taxon>
        <taxon>Ascoideaceae</taxon>
        <taxon>Ascoidea</taxon>
    </lineage>
</organism>
<name>A0A1D2VR27_9ASCO</name>
<accession>A0A1D2VR27</accession>
<dbReference type="EMBL" id="KV454475">
    <property type="protein sequence ID" value="ODV64061.1"/>
    <property type="molecule type" value="Genomic_DNA"/>
</dbReference>
<dbReference type="RefSeq" id="XP_020050368.1">
    <property type="nucleotide sequence ID" value="XM_020191232.1"/>
</dbReference>
<dbReference type="InParanoid" id="A0A1D2VR27"/>
<gene>
    <name evidence="1" type="ORF">ASCRUDRAFT_5941</name>
</gene>
<dbReference type="Proteomes" id="UP000095038">
    <property type="component" value="Unassembled WGS sequence"/>
</dbReference>